<name>A0A1M7ZPG7_9HYPH</name>
<organism evidence="2 3">
    <name type="scientific">Pseudoxanthobacter soli DSM 19599</name>
    <dbReference type="NCBI Taxonomy" id="1123029"/>
    <lineage>
        <taxon>Bacteria</taxon>
        <taxon>Pseudomonadati</taxon>
        <taxon>Pseudomonadota</taxon>
        <taxon>Alphaproteobacteria</taxon>
        <taxon>Hyphomicrobiales</taxon>
        <taxon>Segnochrobactraceae</taxon>
        <taxon>Pseudoxanthobacter</taxon>
    </lineage>
</organism>
<proteinExistence type="predicted"/>
<reference evidence="2 3" key="1">
    <citation type="submission" date="2016-12" db="EMBL/GenBank/DDBJ databases">
        <authorList>
            <person name="Song W.-J."/>
            <person name="Kurnit D.M."/>
        </authorList>
    </citation>
    <scope>NUCLEOTIDE SEQUENCE [LARGE SCALE GENOMIC DNA]</scope>
    <source>
        <strain evidence="2 3">DSM 19599</strain>
    </source>
</reference>
<dbReference type="EMBL" id="FRXO01000008">
    <property type="protein sequence ID" value="SHO66794.1"/>
    <property type="molecule type" value="Genomic_DNA"/>
</dbReference>
<protein>
    <submittedName>
        <fullName evidence="2">Uncharacterized membrane protein</fullName>
    </submittedName>
</protein>
<keyword evidence="1" id="KW-0812">Transmembrane</keyword>
<dbReference type="AlphaFoldDB" id="A0A1M7ZPG7"/>
<feature type="transmembrane region" description="Helical" evidence="1">
    <location>
        <begin position="15"/>
        <end position="36"/>
    </location>
</feature>
<accession>A0A1M7ZPG7</accession>
<evidence type="ECO:0000313" key="3">
    <source>
        <dbReference type="Proteomes" id="UP000186406"/>
    </source>
</evidence>
<dbReference type="Pfam" id="PF10011">
    <property type="entry name" value="DUF2254"/>
    <property type="match status" value="1"/>
</dbReference>
<sequence length="431" mass="46107">MSRWMWVLHRLMRQLWLRATLIGGLGVLAAILAAVVERFIPWELPDFASSDAVDSILGIIASSMLAVTTFSLSVMTSAYGSATTNASPRATKLMMEDRVTQNVLSTFVGSFLFGIVGIVVLKTGAYGDRGRAVLFIVTIAVIALIVVSLLRWIDYLTRFGRVGETTDRVENATRAALQARLDAPTLGGQPLTGGEDEVPGTASPVLAATVGYIQHIDIPALAQCCERFGVDLYVAALPGTFVYRDTPLARHGLPATGDLDSEAAEALHGAVRGAFTIGDERSFDQDPRFGLAVMSEIALRAMSPAVNDPGTAIDVIGRTTRLLDIWARGMADRSADAPEISFPRIHVPPLTAADLFEDAFMLMARDGAALIEVQLRLQKALAALARAGDEPFRAAAMRQAELALARAEAAMPLEADRQRLRAAIPDKPGAG</sequence>
<dbReference type="OrthoDB" id="2955631at2"/>
<gene>
    <name evidence="2" type="ORF">SAMN02745172_03453</name>
</gene>
<dbReference type="InterPro" id="IPR018723">
    <property type="entry name" value="DUF2254_membrane"/>
</dbReference>
<dbReference type="RefSeq" id="WP_073631008.1">
    <property type="nucleotide sequence ID" value="NZ_FRXO01000008.1"/>
</dbReference>
<dbReference type="STRING" id="1123029.SAMN02745172_03453"/>
<feature type="transmembrane region" description="Helical" evidence="1">
    <location>
        <begin position="103"/>
        <end position="121"/>
    </location>
</feature>
<keyword evidence="3" id="KW-1185">Reference proteome</keyword>
<evidence type="ECO:0000256" key="1">
    <source>
        <dbReference type="SAM" id="Phobius"/>
    </source>
</evidence>
<keyword evidence="1" id="KW-0472">Membrane</keyword>
<dbReference type="Proteomes" id="UP000186406">
    <property type="component" value="Unassembled WGS sequence"/>
</dbReference>
<feature type="transmembrane region" description="Helical" evidence="1">
    <location>
        <begin position="56"/>
        <end position="82"/>
    </location>
</feature>
<feature type="transmembrane region" description="Helical" evidence="1">
    <location>
        <begin position="133"/>
        <end position="153"/>
    </location>
</feature>
<keyword evidence="1" id="KW-1133">Transmembrane helix</keyword>
<evidence type="ECO:0000313" key="2">
    <source>
        <dbReference type="EMBL" id="SHO66794.1"/>
    </source>
</evidence>